<dbReference type="CDD" id="cd01143">
    <property type="entry name" value="YvrC"/>
    <property type="match status" value="1"/>
</dbReference>
<dbReference type="PROSITE" id="PS50983">
    <property type="entry name" value="FE_B12_PBP"/>
    <property type="match status" value="1"/>
</dbReference>
<feature type="domain" description="Fe/B12 periplasmic-binding" evidence="4">
    <location>
        <begin position="79"/>
        <end position="331"/>
    </location>
</feature>
<reference evidence="5 6" key="1">
    <citation type="journal article" date="2006" name="J. Bacteriol.">
        <title>Complete genome sequence of the dehalorespiring bacterium Desulfitobacterium hafniense Y51 and comparison with Dehalococcoides ethenogenes 195.</title>
        <authorList>
            <person name="Nonaka H."/>
            <person name="Keresztes G."/>
            <person name="Shinoda Y."/>
            <person name="Ikenaga Y."/>
            <person name="Abe M."/>
            <person name="Naito K."/>
            <person name="Inatomi K."/>
            <person name="Furukawa K."/>
            <person name="Inui M."/>
            <person name="Yukawa H."/>
        </authorList>
    </citation>
    <scope>NUCLEOTIDE SEQUENCE [LARGE SCALE GENOMIC DNA]</scope>
    <source>
        <strain evidence="5 6">Y51</strain>
    </source>
</reference>
<dbReference type="Pfam" id="PF01497">
    <property type="entry name" value="Peripla_BP_2"/>
    <property type="match status" value="1"/>
</dbReference>
<dbReference type="InterPro" id="IPR054828">
    <property type="entry name" value="Vit_B12_bind_prot"/>
</dbReference>
<gene>
    <name evidence="5" type="ordered locus">DSY2084</name>
</gene>
<dbReference type="Proteomes" id="UP000001946">
    <property type="component" value="Chromosome"/>
</dbReference>
<dbReference type="STRING" id="138119.DSY2084"/>
<organism evidence="5 6">
    <name type="scientific">Desulfitobacterium hafniense (strain Y51)</name>
    <dbReference type="NCBI Taxonomy" id="138119"/>
    <lineage>
        <taxon>Bacteria</taxon>
        <taxon>Bacillati</taxon>
        <taxon>Bacillota</taxon>
        <taxon>Clostridia</taxon>
        <taxon>Eubacteriales</taxon>
        <taxon>Desulfitobacteriaceae</taxon>
        <taxon>Desulfitobacterium</taxon>
    </lineage>
</organism>
<keyword evidence="2" id="KW-0732">Signal</keyword>
<evidence type="ECO:0000313" key="6">
    <source>
        <dbReference type="Proteomes" id="UP000001946"/>
    </source>
</evidence>
<dbReference type="Gene3D" id="3.40.50.1980">
    <property type="entry name" value="Nitrogenase molybdenum iron protein domain"/>
    <property type="match status" value="2"/>
</dbReference>
<accession>Q24VR9</accession>
<dbReference type="EMBL" id="AP008230">
    <property type="protein sequence ID" value="BAE83873.1"/>
    <property type="molecule type" value="Genomic_DNA"/>
</dbReference>
<dbReference type="PANTHER" id="PTHR30535">
    <property type="entry name" value="VITAMIN B12-BINDING PROTEIN"/>
    <property type="match status" value="1"/>
</dbReference>
<name>Q24VR9_DESHY</name>
<dbReference type="AlphaFoldDB" id="Q24VR9"/>
<evidence type="ECO:0000313" key="5">
    <source>
        <dbReference type="EMBL" id="BAE83873.1"/>
    </source>
</evidence>
<comment type="similarity">
    <text evidence="1">Belongs to the bacterial solute-binding protein 8 family.</text>
</comment>
<protein>
    <recommendedName>
        <fullName evidence="4">Fe/B12 periplasmic-binding domain-containing protein</fullName>
    </recommendedName>
</protein>
<evidence type="ECO:0000256" key="1">
    <source>
        <dbReference type="ARBA" id="ARBA00008814"/>
    </source>
</evidence>
<dbReference type="eggNOG" id="COG0614">
    <property type="taxonomic scope" value="Bacteria"/>
</dbReference>
<evidence type="ECO:0000259" key="4">
    <source>
        <dbReference type="PROSITE" id="PS50983"/>
    </source>
</evidence>
<dbReference type="PANTHER" id="PTHR30535:SF34">
    <property type="entry name" value="MOLYBDATE-BINDING PROTEIN MOLA"/>
    <property type="match status" value="1"/>
</dbReference>
<proteinExistence type="inferred from homology"/>
<dbReference type="PROSITE" id="PS51257">
    <property type="entry name" value="PROKAR_LIPOPROTEIN"/>
    <property type="match status" value="1"/>
</dbReference>
<evidence type="ECO:0000256" key="3">
    <source>
        <dbReference type="SAM" id="MobiDB-lite"/>
    </source>
</evidence>
<dbReference type="KEGG" id="dsy:DSY2084"/>
<keyword evidence="6" id="KW-1185">Reference proteome</keyword>
<dbReference type="HOGENOM" id="CLU_038034_2_5_9"/>
<dbReference type="InterPro" id="IPR002491">
    <property type="entry name" value="ABC_transptr_periplasmic_BD"/>
</dbReference>
<dbReference type="NCBIfam" id="NF038402">
    <property type="entry name" value="TroA_like"/>
    <property type="match status" value="1"/>
</dbReference>
<sequence>MPLQLERSTKMNRKKQAFTLLITLWVTLVLLSGCNSPSQQGAAPPEAPSGQDTIQTTSYPLTYTDDTGVATTLEKEPQRIICLAPPSTEILSALGLDRKLIGLTVYDNYPVGIQENAEYIFEDSLNPNLEQLIQLKPDLVVTGMHKDSFINSLRSLGIPVAHLNPQSLESTYQTIEKLGYITNTQEQAQAVLQGMKAKEQAIADKVEAIKESERVRVWIEVDPGLFTAGAGTFLNELITKAGGINIASDVQDWAQYSEEQVIEKNPQVILSTYSYYMDNVKATIAARPAWQAIDAVSNDRIYDLDSDMVTRSGPRIVDGLETIAKALYPERF</sequence>
<dbReference type="InterPro" id="IPR050902">
    <property type="entry name" value="ABC_Transporter_SBP"/>
</dbReference>
<dbReference type="SUPFAM" id="SSF53807">
    <property type="entry name" value="Helical backbone' metal receptor"/>
    <property type="match status" value="1"/>
</dbReference>
<feature type="region of interest" description="Disordered" evidence="3">
    <location>
        <begin position="37"/>
        <end position="58"/>
    </location>
</feature>
<evidence type="ECO:0000256" key="2">
    <source>
        <dbReference type="ARBA" id="ARBA00022729"/>
    </source>
</evidence>
<dbReference type="GO" id="GO:0071281">
    <property type="term" value="P:cellular response to iron ion"/>
    <property type="evidence" value="ECO:0007669"/>
    <property type="project" value="TreeGrafter"/>
</dbReference>